<gene>
    <name evidence="2" type="ORF">GCM10009639_35300</name>
</gene>
<protein>
    <submittedName>
        <fullName evidence="2">Uncharacterized protein</fullName>
    </submittedName>
</protein>
<accession>A0ABN1Y4C6</accession>
<evidence type="ECO:0000313" key="2">
    <source>
        <dbReference type="EMBL" id="GAA1397654.1"/>
    </source>
</evidence>
<evidence type="ECO:0000313" key="3">
    <source>
        <dbReference type="Proteomes" id="UP001499863"/>
    </source>
</evidence>
<comment type="caution">
    <text evidence="2">The sequence shown here is derived from an EMBL/GenBank/DDBJ whole genome shotgun (WGS) entry which is preliminary data.</text>
</comment>
<proteinExistence type="predicted"/>
<organism evidence="2 3">
    <name type="scientific">Kitasatospora putterlickiae</name>
    <dbReference type="NCBI Taxonomy" id="221725"/>
    <lineage>
        <taxon>Bacteria</taxon>
        <taxon>Bacillati</taxon>
        <taxon>Actinomycetota</taxon>
        <taxon>Actinomycetes</taxon>
        <taxon>Kitasatosporales</taxon>
        <taxon>Streptomycetaceae</taxon>
        <taxon>Kitasatospora</taxon>
    </lineage>
</organism>
<name>A0ABN1Y4C6_9ACTN</name>
<sequence>MYRESETPTWISFPAHDQPHPGGTANEEVAGEFGDPGAVADLAVGFDRRGPGRGRNLQNGVVDGVGDRHPDRVGQPPAPRDKPVQEVVGPVGGWLVKARG</sequence>
<feature type="region of interest" description="Disordered" evidence="1">
    <location>
        <begin position="1"/>
        <end position="33"/>
    </location>
</feature>
<feature type="region of interest" description="Disordered" evidence="1">
    <location>
        <begin position="47"/>
        <end position="92"/>
    </location>
</feature>
<dbReference type="EMBL" id="BAAAKJ010000193">
    <property type="protein sequence ID" value="GAA1397654.1"/>
    <property type="molecule type" value="Genomic_DNA"/>
</dbReference>
<reference evidence="2 3" key="1">
    <citation type="journal article" date="2019" name="Int. J. Syst. Evol. Microbiol.">
        <title>The Global Catalogue of Microorganisms (GCM) 10K type strain sequencing project: providing services to taxonomists for standard genome sequencing and annotation.</title>
        <authorList>
            <consortium name="The Broad Institute Genomics Platform"/>
            <consortium name="The Broad Institute Genome Sequencing Center for Infectious Disease"/>
            <person name="Wu L."/>
            <person name="Ma J."/>
        </authorList>
    </citation>
    <scope>NUCLEOTIDE SEQUENCE [LARGE SCALE GENOMIC DNA]</scope>
    <source>
        <strain evidence="2 3">JCM 12393</strain>
    </source>
</reference>
<keyword evidence="3" id="KW-1185">Reference proteome</keyword>
<dbReference type="Proteomes" id="UP001499863">
    <property type="component" value="Unassembled WGS sequence"/>
</dbReference>
<evidence type="ECO:0000256" key="1">
    <source>
        <dbReference type="SAM" id="MobiDB-lite"/>
    </source>
</evidence>